<dbReference type="Pfam" id="PF13115">
    <property type="entry name" value="YtkA"/>
    <property type="match status" value="2"/>
</dbReference>
<sequence>MRHFNILFIMLVISVLTACGTKDENTGSEELVPLEVEFSVPETAEVDEEVKLIATVTYGEESVTEADEVTFELWEQGMEDESTMIEATNKGDGTYTTETTFDHDGIYEMFAHVTAKDMHTMPKKLITIGEGASSNQDQEHEHSEHADGFAMHFVEPELVTAAEETSLKVHVQLDDQPLEEASIRFEIWNEETPDNHEWVDASEATAGEYSENFAFPKAGTYQMVIHVENEDGLHEHQEFEINVAE</sequence>
<feature type="chain" id="PRO_5039476932" description="YtkA-like domain-containing protein" evidence="1">
    <location>
        <begin position="19"/>
        <end position="245"/>
    </location>
</feature>
<evidence type="ECO:0000313" key="3">
    <source>
        <dbReference type="EMBL" id="RDW17086.1"/>
    </source>
</evidence>
<dbReference type="PROSITE" id="PS51257">
    <property type="entry name" value="PROKAR_LIPOPROTEIN"/>
    <property type="match status" value="1"/>
</dbReference>
<comment type="caution">
    <text evidence="3">The sequence shown here is derived from an EMBL/GenBank/DDBJ whole genome shotgun (WGS) entry which is preliminary data.</text>
</comment>
<organism evidence="3 4">
    <name type="scientific">Oceanobacillus chungangensis</name>
    <dbReference type="NCBI Taxonomy" id="1229152"/>
    <lineage>
        <taxon>Bacteria</taxon>
        <taxon>Bacillati</taxon>
        <taxon>Bacillota</taxon>
        <taxon>Bacilli</taxon>
        <taxon>Bacillales</taxon>
        <taxon>Bacillaceae</taxon>
        <taxon>Oceanobacillus</taxon>
    </lineage>
</organism>
<evidence type="ECO:0000313" key="4">
    <source>
        <dbReference type="Proteomes" id="UP000256520"/>
    </source>
</evidence>
<dbReference type="AlphaFoldDB" id="A0A3D8PLS9"/>
<dbReference type="InterPro" id="IPR032693">
    <property type="entry name" value="YtkA-like_dom"/>
</dbReference>
<dbReference type="EMBL" id="PIOD01000015">
    <property type="protein sequence ID" value="RDW17086.1"/>
    <property type="molecule type" value="Genomic_DNA"/>
</dbReference>
<name>A0A3D8PLS9_9BACI</name>
<evidence type="ECO:0000256" key="1">
    <source>
        <dbReference type="SAM" id="SignalP"/>
    </source>
</evidence>
<proteinExistence type="predicted"/>
<protein>
    <recommendedName>
        <fullName evidence="2">YtkA-like domain-containing protein</fullName>
    </recommendedName>
</protein>
<dbReference type="OrthoDB" id="2679563at2"/>
<dbReference type="Proteomes" id="UP000256520">
    <property type="component" value="Unassembled WGS sequence"/>
</dbReference>
<dbReference type="RefSeq" id="WP_115750354.1">
    <property type="nucleotide sequence ID" value="NZ_PIOD01000015.1"/>
</dbReference>
<reference evidence="4" key="1">
    <citation type="submission" date="2017-11" db="EMBL/GenBank/DDBJ databases">
        <authorList>
            <person name="Zhu W."/>
        </authorList>
    </citation>
    <scope>NUCLEOTIDE SEQUENCE [LARGE SCALE GENOMIC DNA]</scope>
    <source>
        <strain evidence="4">CAU 1051</strain>
    </source>
</reference>
<keyword evidence="1" id="KW-0732">Signal</keyword>
<feature type="signal peptide" evidence="1">
    <location>
        <begin position="1"/>
        <end position="18"/>
    </location>
</feature>
<evidence type="ECO:0000259" key="2">
    <source>
        <dbReference type="Pfam" id="PF13115"/>
    </source>
</evidence>
<feature type="domain" description="YtkA-like" evidence="2">
    <location>
        <begin position="146"/>
        <end position="226"/>
    </location>
</feature>
<gene>
    <name evidence="3" type="ORF">CWR45_13215</name>
</gene>
<feature type="domain" description="YtkA-like" evidence="2">
    <location>
        <begin position="33"/>
        <end position="109"/>
    </location>
</feature>
<keyword evidence="4" id="KW-1185">Reference proteome</keyword>
<accession>A0A3D8PLS9</accession>